<dbReference type="STRING" id="428993.SAMN06296058_2709"/>
<protein>
    <recommendedName>
        <fullName evidence="4">DUF1439 domain-containing protein</fullName>
    </recommendedName>
</protein>
<evidence type="ECO:0008006" key="4">
    <source>
        <dbReference type="Google" id="ProtNLM"/>
    </source>
</evidence>
<evidence type="ECO:0000313" key="2">
    <source>
        <dbReference type="EMBL" id="SKC76842.1"/>
    </source>
</evidence>
<keyword evidence="3" id="KW-1185">Reference proteome</keyword>
<sequence length="202" mass="21882">MTSDLYTLKRLRRSRRALAWALAASVATLPFPLAVTAQEPAFQQTAEGFAVGAQQLQTAMASQFPHSESLLGGLADLTFSKPAVAIPNPGSRIQLDMDYQLASRLDGSQQQGRLRVLSGLRYNPGSHGLHLLNPEVQSVRANDGSNQVDEQTRALINALLQDYAKQQPVYQLDAATVAQIPGTLTADAIRIEKGQVHLRLGQ</sequence>
<name>A0A1T5LLK6_9GAMM</name>
<gene>
    <name evidence="2" type="ORF">SAMN06296058_2709</name>
</gene>
<dbReference type="Proteomes" id="UP000190341">
    <property type="component" value="Unassembled WGS sequence"/>
</dbReference>
<organism evidence="2 3">
    <name type="scientific">Pseudoxanthomonas indica</name>
    <dbReference type="NCBI Taxonomy" id="428993"/>
    <lineage>
        <taxon>Bacteria</taxon>
        <taxon>Pseudomonadati</taxon>
        <taxon>Pseudomonadota</taxon>
        <taxon>Gammaproteobacteria</taxon>
        <taxon>Lysobacterales</taxon>
        <taxon>Lysobacteraceae</taxon>
        <taxon>Pseudoxanthomonas</taxon>
    </lineage>
</organism>
<dbReference type="AlphaFoldDB" id="A0A1T5LLK6"/>
<feature type="chain" id="PRO_5013092262" description="DUF1439 domain-containing protein" evidence="1">
    <location>
        <begin position="38"/>
        <end position="202"/>
    </location>
</feature>
<reference evidence="2 3" key="1">
    <citation type="submission" date="2017-02" db="EMBL/GenBank/DDBJ databases">
        <authorList>
            <person name="Peterson S.W."/>
        </authorList>
    </citation>
    <scope>NUCLEOTIDE SEQUENCE [LARGE SCALE GENOMIC DNA]</scope>
    <source>
        <strain evidence="2 3">P15</strain>
    </source>
</reference>
<dbReference type="OrthoDB" id="5983686at2"/>
<accession>A0A1T5LLK6</accession>
<feature type="signal peptide" evidence="1">
    <location>
        <begin position="1"/>
        <end position="37"/>
    </location>
</feature>
<proteinExistence type="predicted"/>
<evidence type="ECO:0000313" key="3">
    <source>
        <dbReference type="Proteomes" id="UP000190341"/>
    </source>
</evidence>
<dbReference type="EMBL" id="FUZV01000002">
    <property type="protein sequence ID" value="SKC76842.1"/>
    <property type="molecule type" value="Genomic_DNA"/>
</dbReference>
<dbReference type="Pfam" id="PF07273">
    <property type="entry name" value="DUF1439"/>
    <property type="match status" value="1"/>
</dbReference>
<dbReference type="RefSeq" id="WP_079725035.1">
    <property type="nucleotide sequence ID" value="NZ_BMCL01000001.1"/>
</dbReference>
<dbReference type="InterPro" id="IPR010835">
    <property type="entry name" value="DUF1439"/>
</dbReference>
<keyword evidence="1" id="KW-0732">Signal</keyword>
<evidence type="ECO:0000256" key="1">
    <source>
        <dbReference type="SAM" id="SignalP"/>
    </source>
</evidence>
<dbReference type="Gene3D" id="3.15.10.40">
    <property type="entry name" value="Uncharacterised protein PF07273, DUF1439"/>
    <property type="match status" value="1"/>
</dbReference>